<dbReference type="EMBL" id="CP159534">
    <property type="protein sequence ID" value="XCJ69134.1"/>
    <property type="molecule type" value="Genomic_DNA"/>
</dbReference>
<dbReference type="AlphaFoldDB" id="A0AAU8IM44"/>
<proteinExistence type="predicted"/>
<dbReference type="KEGG" id="stac:ABII15_03760"/>
<sequence>MHDLVEWLGAQLDADTREASSVHALDCDIHAYLQGDLESVKAAMAMFHEAPGAVCDCGIPARVLRETDAKRRTLARVRDALTEAESADPLVSRPARMVLLVVEPIARDLAAVYTDRPGYREEWRP</sequence>
<name>A0AAU8IM44_9ACTN</name>
<dbReference type="InterPro" id="IPR046193">
    <property type="entry name" value="DUF6221"/>
</dbReference>
<protein>
    <submittedName>
        <fullName evidence="1">DUF6221 family protein</fullName>
    </submittedName>
</protein>
<dbReference type="RefSeq" id="WP_353940819.1">
    <property type="nucleotide sequence ID" value="NZ_CP159534.1"/>
</dbReference>
<accession>A0AAU8IM44</accession>
<gene>
    <name evidence="1" type="ORF">ABII15_03760</name>
</gene>
<dbReference type="Pfam" id="PF19730">
    <property type="entry name" value="DUF6221"/>
    <property type="match status" value="1"/>
</dbReference>
<evidence type="ECO:0000313" key="1">
    <source>
        <dbReference type="EMBL" id="XCJ69134.1"/>
    </source>
</evidence>
<organism evidence="1">
    <name type="scientific">Streptomyces tabacisoli</name>
    <dbReference type="NCBI Taxonomy" id="3156398"/>
    <lineage>
        <taxon>Bacteria</taxon>
        <taxon>Bacillati</taxon>
        <taxon>Actinomycetota</taxon>
        <taxon>Actinomycetes</taxon>
        <taxon>Kitasatosporales</taxon>
        <taxon>Streptomycetaceae</taxon>
        <taxon>Streptomyces</taxon>
    </lineage>
</organism>
<reference evidence="1" key="1">
    <citation type="submission" date="2024-06" db="EMBL/GenBank/DDBJ databases">
        <title>Streptomyces sp. strain HUAS MG91 genome sequences.</title>
        <authorList>
            <person name="Mo P."/>
        </authorList>
    </citation>
    <scope>NUCLEOTIDE SEQUENCE</scope>
    <source>
        <strain evidence="1">HUAS MG91</strain>
    </source>
</reference>